<evidence type="ECO:0000256" key="5">
    <source>
        <dbReference type="SAM" id="MobiDB-lite"/>
    </source>
</evidence>
<feature type="compositionally biased region" description="Acidic residues" evidence="5">
    <location>
        <begin position="71"/>
        <end position="91"/>
    </location>
</feature>
<name>A0A976MAI2_THEOR</name>
<dbReference type="Proteomes" id="UP000244811">
    <property type="component" value="Chromosome 3"/>
</dbReference>
<dbReference type="Pfam" id="PF08159">
    <property type="entry name" value="NUC153"/>
    <property type="match status" value="1"/>
</dbReference>
<dbReference type="InterPro" id="IPR012580">
    <property type="entry name" value="NUC153"/>
</dbReference>
<accession>A0A976MAI2</accession>
<feature type="region of interest" description="Disordered" evidence="5">
    <location>
        <begin position="47"/>
        <end position="91"/>
    </location>
</feature>
<dbReference type="Pfam" id="PF25121">
    <property type="entry name" value="RRM_ESF1"/>
    <property type="match status" value="1"/>
</dbReference>
<dbReference type="InterPro" id="IPR056750">
    <property type="entry name" value="RRM_ESF1"/>
</dbReference>
<dbReference type="AlphaFoldDB" id="A0A976MAI2"/>
<dbReference type="PANTHER" id="PTHR12202">
    <property type="entry name" value="ESF1 HOMOLOG"/>
    <property type="match status" value="1"/>
</dbReference>
<evidence type="ECO:0000313" key="9">
    <source>
        <dbReference type="Proteomes" id="UP000244811"/>
    </source>
</evidence>
<evidence type="ECO:0000256" key="1">
    <source>
        <dbReference type="ARBA" id="ARBA00004604"/>
    </source>
</evidence>
<evidence type="ECO:0008006" key="10">
    <source>
        <dbReference type="Google" id="ProtNLM"/>
    </source>
</evidence>
<dbReference type="EMBL" id="CP056070">
    <property type="protein sequence ID" value="UKK01000.2"/>
    <property type="molecule type" value="Genomic_DNA"/>
</dbReference>
<gene>
    <name evidence="8" type="ORF">MACK_001813</name>
</gene>
<reference evidence="8" key="1">
    <citation type="submission" date="2022-07" db="EMBL/GenBank/DDBJ databases">
        <title>Evaluation of T. orientalis genome assembly methods using nanopore sequencing and analysis of variation between genomes.</title>
        <authorList>
            <person name="Yam J."/>
            <person name="Micallef M.L."/>
            <person name="Liu M."/>
            <person name="Djordjevic S.P."/>
            <person name="Bogema D.R."/>
            <person name="Jenkins C."/>
        </authorList>
    </citation>
    <scope>NUCLEOTIDE SEQUENCE</scope>
    <source>
        <strain evidence="8">Goon Nure</strain>
    </source>
</reference>
<feature type="domain" description="NUC153" evidence="6">
    <location>
        <begin position="443"/>
        <end position="467"/>
    </location>
</feature>
<feature type="compositionally biased region" description="Basic and acidic residues" evidence="5">
    <location>
        <begin position="325"/>
        <end position="337"/>
    </location>
</feature>
<feature type="compositionally biased region" description="Acidic residues" evidence="5">
    <location>
        <begin position="338"/>
        <end position="355"/>
    </location>
</feature>
<dbReference type="GO" id="GO:0006364">
    <property type="term" value="P:rRNA processing"/>
    <property type="evidence" value="ECO:0007669"/>
    <property type="project" value="InterPro"/>
</dbReference>
<evidence type="ECO:0000256" key="4">
    <source>
        <dbReference type="ARBA" id="ARBA00023242"/>
    </source>
</evidence>
<evidence type="ECO:0000259" key="7">
    <source>
        <dbReference type="Pfam" id="PF25121"/>
    </source>
</evidence>
<dbReference type="GO" id="GO:0005730">
    <property type="term" value="C:nucleolus"/>
    <property type="evidence" value="ECO:0007669"/>
    <property type="project" value="UniProtKB-SubCell"/>
</dbReference>
<proteinExistence type="inferred from homology"/>
<dbReference type="PANTHER" id="PTHR12202:SF0">
    <property type="entry name" value="ESF1 HOMOLOG"/>
    <property type="match status" value="1"/>
</dbReference>
<evidence type="ECO:0000256" key="2">
    <source>
        <dbReference type="ARBA" id="ARBA00009087"/>
    </source>
</evidence>
<evidence type="ECO:0000259" key="6">
    <source>
        <dbReference type="Pfam" id="PF08159"/>
    </source>
</evidence>
<keyword evidence="4" id="KW-0539">Nucleus</keyword>
<organism evidence="8 9">
    <name type="scientific">Theileria orientalis</name>
    <dbReference type="NCBI Taxonomy" id="68886"/>
    <lineage>
        <taxon>Eukaryota</taxon>
        <taxon>Sar</taxon>
        <taxon>Alveolata</taxon>
        <taxon>Apicomplexa</taxon>
        <taxon>Aconoidasida</taxon>
        <taxon>Piroplasmida</taxon>
        <taxon>Theileriidae</taxon>
        <taxon>Theileria</taxon>
    </lineage>
</organism>
<feature type="compositionally biased region" description="Basic and acidic residues" evidence="5">
    <location>
        <begin position="405"/>
        <end position="421"/>
    </location>
</feature>
<feature type="domain" description="ESF1 RRM" evidence="7">
    <location>
        <begin position="96"/>
        <end position="237"/>
    </location>
</feature>
<evidence type="ECO:0000313" key="8">
    <source>
        <dbReference type="EMBL" id="UKK01000.2"/>
    </source>
</evidence>
<keyword evidence="3" id="KW-0175">Coiled coil</keyword>
<sequence>MDGDSTDQGHPEDERFKLKARFRKKKEKKFETDERFNKVFKEDVKAKTGPKVDPFGRPLDKSSFGEVYSSSEDEEEEVSETEEEEEKEQIEYGDETDRIAVVGCDWDNITADDLFVLFETLYRSINNNDFVRAVKRAAIYLSDIGEKKISEENVSGPSLDISVETRDEEEDDETRQEALRKYQRERSRYYYGVVELESVEKARILYDELDGSEVSFAIDGLDLRFIPPSVEFPRKPTTESFKIPDNYEPPISTQSALRHSKVECKWDTTPVKRFKTLTKRFTEKELASLDLSEYLASDESDDNAEENIEKYKKLLAGEGEDEEVDKLSRIAQKHEEDDQKDEDEEDDEDQDEEDLDNTKISATVGNFKISFGPNVGMPSEEESIKEEYSSRSHKKNKQKSKREKRRLEEEPIEDRHFDMKYLKSKKHKDAKKQQPGFKSNFDDERLTRIFKDPKFAIDTTDPNYKETEFNKKLLEQKSKRKN</sequence>
<evidence type="ECO:0000256" key="3">
    <source>
        <dbReference type="ARBA" id="ARBA00023054"/>
    </source>
</evidence>
<feature type="region of interest" description="Disordered" evidence="5">
    <location>
        <begin position="314"/>
        <end position="444"/>
    </location>
</feature>
<protein>
    <recommendedName>
        <fullName evidence="10">NUC153 domain-containing protein</fullName>
    </recommendedName>
</protein>
<feature type="compositionally biased region" description="Basic residues" evidence="5">
    <location>
        <begin position="391"/>
        <end position="404"/>
    </location>
</feature>
<comment type="similarity">
    <text evidence="2">Belongs to the ESF1 family.</text>
</comment>
<feature type="region of interest" description="Disordered" evidence="5">
    <location>
        <begin position="158"/>
        <end position="177"/>
    </location>
</feature>
<dbReference type="GO" id="GO:0003723">
    <property type="term" value="F:RNA binding"/>
    <property type="evidence" value="ECO:0007669"/>
    <property type="project" value="TreeGrafter"/>
</dbReference>
<comment type="subcellular location">
    <subcellularLocation>
        <location evidence="1">Nucleus</location>
        <location evidence="1">Nucleolus</location>
    </subcellularLocation>
</comment>
<dbReference type="InterPro" id="IPR039754">
    <property type="entry name" value="Esf1"/>
</dbReference>